<keyword evidence="1" id="KW-0472">Membrane</keyword>
<evidence type="ECO:0000256" key="1">
    <source>
        <dbReference type="SAM" id="Phobius"/>
    </source>
</evidence>
<keyword evidence="1" id="KW-1133">Transmembrane helix</keyword>
<sequence>MPNAHDERREARTAGWIGIAMVAFFLVPLPFVRNPLSRPFPYWSDSSDSIGKWFAENPSISGYTIDIAFGLLFIWFAAGLRRWLTAPGRAPLEAELLVPAALSVGICWMMSNAAFLLGPVAAERPAAINSTYLHLSYDLCVTFGYAGSLPLALFSYAAGSLILKNTTLPRWTGWTSRFLALAHFGYFFNVLTTADTPFTPWGWGSFGSYVGFALWSLALGVMMIRSPRPTQPLPHIPVLSPAAASTPAPTPLA</sequence>
<dbReference type="AlphaFoldDB" id="A0AAU2VG98"/>
<gene>
    <name evidence="2" type="ORF">OG549_38690</name>
</gene>
<dbReference type="EMBL" id="CP108318">
    <property type="protein sequence ID" value="WTW66089.1"/>
    <property type="molecule type" value="Genomic_DNA"/>
</dbReference>
<accession>A0AAU2VG98</accession>
<feature type="transmembrane region" description="Helical" evidence="1">
    <location>
        <begin position="175"/>
        <end position="194"/>
    </location>
</feature>
<reference evidence="2" key="1">
    <citation type="submission" date="2022-10" db="EMBL/GenBank/DDBJ databases">
        <title>The complete genomes of actinobacterial strains from the NBC collection.</title>
        <authorList>
            <person name="Joergensen T.S."/>
            <person name="Alvarez Arevalo M."/>
            <person name="Sterndorff E.B."/>
            <person name="Faurdal D."/>
            <person name="Vuksanovic O."/>
            <person name="Mourched A.-S."/>
            <person name="Charusanti P."/>
            <person name="Shaw S."/>
            <person name="Blin K."/>
            <person name="Weber T."/>
        </authorList>
    </citation>
    <scope>NUCLEOTIDE SEQUENCE</scope>
    <source>
        <strain evidence="2">NBC_00003</strain>
    </source>
</reference>
<evidence type="ECO:0008006" key="3">
    <source>
        <dbReference type="Google" id="ProtNLM"/>
    </source>
</evidence>
<feature type="transmembrane region" description="Helical" evidence="1">
    <location>
        <begin position="142"/>
        <end position="163"/>
    </location>
</feature>
<feature type="transmembrane region" description="Helical" evidence="1">
    <location>
        <begin position="63"/>
        <end position="84"/>
    </location>
</feature>
<feature type="transmembrane region" description="Helical" evidence="1">
    <location>
        <begin position="206"/>
        <end position="224"/>
    </location>
</feature>
<feature type="transmembrane region" description="Helical" evidence="1">
    <location>
        <begin position="96"/>
        <end position="122"/>
    </location>
</feature>
<keyword evidence="1" id="KW-0812">Transmembrane</keyword>
<evidence type="ECO:0000313" key="2">
    <source>
        <dbReference type="EMBL" id="WTW66089.1"/>
    </source>
</evidence>
<protein>
    <recommendedName>
        <fullName evidence="3">Integral membrane protein</fullName>
    </recommendedName>
</protein>
<name>A0AAU2VG98_9ACTN</name>
<organism evidence="2">
    <name type="scientific">Streptomyces sp. NBC_00003</name>
    <dbReference type="NCBI Taxonomy" id="2903608"/>
    <lineage>
        <taxon>Bacteria</taxon>
        <taxon>Bacillati</taxon>
        <taxon>Actinomycetota</taxon>
        <taxon>Actinomycetes</taxon>
        <taxon>Kitasatosporales</taxon>
        <taxon>Streptomycetaceae</taxon>
        <taxon>Streptomyces</taxon>
    </lineage>
</organism>
<feature type="transmembrane region" description="Helical" evidence="1">
    <location>
        <begin position="12"/>
        <end position="32"/>
    </location>
</feature>
<proteinExistence type="predicted"/>